<reference evidence="1" key="1">
    <citation type="journal article" date="2014" name="Nature">
        <title>Bacterial phylogeny structures soil resistomes across habitats.</title>
        <authorList>
            <person name="Forsberg K.J."/>
            <person name="Patel S."/>
            <person name="Gibson M.K."/>
            <person name="Lauber C.L."/>
            <person name="Knight R."/>
            <person name="Fierer N."/>
            <person name="Dantas G."/>
        </authorList>
    </citation>
    <scope>NUCLEOTIDE SEQUENCE</scope>
</reference>
<feature type="binding site" evidence="3">
    <location>
        <position position="157"/>
    </location>
    <ligand>
        <name>Ca(2+)</name>
        <dbReference type="ChEBI" id="CHEBI:29108"/>
        <label>8</label>
    </ligand>
</feature>
<feature type="binding site" evidence="5">
    <location>
        <position position="104"/>
    </location>
    <ligand>
        <name>malonyl-CoA</name>
        <dbReference type="ChEBI" id="CHEBI:57384"/>
    </ligand>
</feature>
<feature type="binding site" evidence="3">
    <location>
        <position position="55"/>
    </location>
    <ligand>
        <name>Ca(2+)</name>
        <dbReference type="ChEBI" id="CHEBI:29108"/>
        <label>2</label>
    </ligand>
</feature>
<feature type="binding site" evidence="5">
    <location>
        <position position="44"/>
    </location>
    <ligand>
        <name>Mg(2+)</name>
        <dbReference type="ChEBI" id="CHEBI:18420"/>
        <label>4</label>
    </ligand>
</feature>
<feature type="binding site" evidence="5">
    <location>
        <position position="100"/>
    </location>
    <ligand>
        <name>CoA</name>
        <dbReference type="ChEBI" id="CHEBI:57287"/>
        <label>2</label>
    </ligand>
</feature>
<dbReference type="EMBL" id="KJ694371">
    <property type="protein sequence ID" value="AIA14926.1"/>
    <property type="molecule type" value="Genomic_DNA"/>
</dbReference>
<feature type="binding site" evidence="5">
    <location>
        <position position="18"/>
    </location>
    <ligand>
        <name>Mg(2+)</name>
        <dbReference type="ChEBI" id="CHEBI:18420"/>
        <label>2</label>
    </ligand>
</feature>
<accession>A0ACD6B8R7</accession>
<sequence length="158" mass="18623">MGQNMEIDNFLKIERLAENDLPKFIQLIRLFEAVFEMKNFSIPDSEHLQKLLNQNNFYVFVALLENKIVGGLTSYVLEQYYSEKPLAYIYDLAVDTNWQRQGIGKKLITATNQFYTEKGFEEVFVQADKVDDYALDFYRSTKPTAEEQVVHFYYTLKN</sequence>
<feature type="binding site" evidence="6">
    <location>
        <position position="40"/>
    </location>
    <ligand>
        <name>Ca(2+)</name>
        <dbReference type="ChEBI" id="CHEBI:29108"/>
        <label>5</label>
    </ligand>
</feature>
<feature type="binding site" evidence="5">
    <location>
        <position position="100"/>
    </location>
    <ligand>
        <name>malonyl-CoA</name>
        <dbReference type="ChEBI" id="CHEBI:57384"/>
    </ligand>
</feature>
<feature type="binding site" evidence="5">
    <location>
        <position position="136"/>
    </location>
    <ligand>
        <name>CoA</name>
        <dbReference type="ChEBI" id="CHEBI:57287"/>
        <label>2</label>
    </ligand>
</feature>
<feature type="binding site" evidence="6">
    <location>
        <position position="14"/>
    </location>
    <ligand>
        <name>Ca(2+)</name>
        <dbReference type="ChEBI" id="CHEBI:29108"/>
        <label>1</label>
    </ligand>
</feature>
<feature type="binding site" evidence="4">
    <location>
        <position position="99"/>
    </location>
    <ligand>
        <name>CoA</name>
        <dbReference type="ChEBI" id="CHEBI:57287"/>
        <label>1</label>
    </ligand>
</feature>
<dbReference type="PDB" id="5U08">
    <property type="method" value="X-ray"/>
    <property type="resolution" value="1.52 A"/>
    <property type="chains" value="A/B/C/D=1-157"/>
</dbReference>
<feature type="binding site" evidence="5 6">
    <location>
        <position position="39"/>
    </location>
    <ligand>
        <name>Mg(2+)</name>
        <dbReference type="ChEBI" id="CHEBI:18420"/>
        <label>3</label>
    </ligand>
</feature>
<feature type="binding site" evidence="4">
    <location>
        <position position="102"/>
    </location>
    <ligand>
        <name>CoA</name>
        <dbReference type="ChEBI" id="CHEBI:57287"/>
        <label>1</label>
    </ligand>
</feature>
<evidence type="ECO:0007829" key="2">
    <source>
        <dbReference type="PDB" id="5F46"/>
    </source>
</evidence>
<keyword evidence="3 6" id="KW-0106">Calcium</keyword>
<dbReference type="PDB" id="5F48">
    <property type="method" value="X-ray"/>
    <property type="resolution" value="1.95 A"/>
    <property type="chains" value="A/B=1-157"/>
</dbReference>
<feature type="binding site" evidence="3">
    <location>
        <position position="18"/>
    </location>
    <ligand>
        <name>Ca(2+)</name>
        <dbReference type="ChEBI" id="CHEBI:29108"/>
        <label>2</label>
    </ligand>
</feature>
<evidence type="ECO:0000313" key="1">
    <source>
        <dbReference type="EMBL" id="AIA14926.1"/>
    </source>
</evidence>
<feature type="binding site" evidence="4">
    <location>
        <position position="105"/>
    </location>
    <ligand>
        <name>CoA</name>
        <dbReference type="ChEBI" id="CHEBI:57287"/>
        <label>1</label>
    </ligand>
</feature>
<evidence type="ECO:0007829" key="5">
    <source>
        <dbReference type="PDB" id="5F49"/>
    </source>
</evidence>
<feature type="binding site" evidence="4 5">
    <location>
        <position position="20"/>
    </location>
    <ligand>
        <name>Mg(2+)</name>
        <dbReference type="ChEBI" id="CHEBI:18420"/>
        <label>1</label>
    </ligand>
</feature>
<dbReference type="PDB" id="5F47">
    <property type="method" value="X-ray"/>
    <property type="resolution" value="1.50 A"/>
    <property type="chains" value="A/B=1-157"/>
</dbReference>
<feature type="binding site" evidence="5">
    <location>
        <position position="53"/>
    </location>
    <ligand>
        <name>Mg(2+)</name>
        <dbReference type="ChEBI" id="CHEBI:18420"/>
        <label>2</label>
    </ligand>
</feature>
<evidence type="ECO:0007829" key="3">
    <source>
        <dbReference type="PDB" id="5F47"/>
    </source>
</evidence>
<feature type="binding site" evidence="3">
    <location>
        <position position="53"/>
    </location>
    <ligand>
        <name>Ca(2+)</name>
        <dbReference type="ChEBI" id="CHEBI:29108"/>
        <label>2</label>
    </ligand>
</feature>
<feature type="binding site" evidence="4 5">
    <location>
        <position position="14"/>
    </location>
    <ligand>
        <name>Mg(2+)</name>
        <dbReference type="ChEBI" id="CHEBI:18420"/>
        <label>1</label>
    </ligand>
</feature>
<feature type="binding site" evidence="5">
    <location>
        <position position="105"/>
    </location>
    <ligand>
        <name>CoA</name>
        <dbReference type="ChEBI" id="CHEBI:57287"/>
        <label>2</label>
    </ligand>
</feature>
<accession>A0A059WZ16</accession>
<feature type="binding site" evidence="5">
    <location>
        <position position="94"/>
    </location>
    <ligand>
        <name>malonyl-CoA</name>
        <dbReference type="ChEBI" id="CHEBI:57384"/>
    </ligand>
</feature>
<keyword evidence="2 3" id="KW-0002">3D-structure</keyword>
<feature type="binding site" evidence="3">
    <location>
        <position position="83"/>
    </location>
    <ligand>
        <name>Ca(2+)</name>
        <dbReference type="ChEBI" id="CHEBI:29108"/>
        <label>7</label>
    </ligand>
</feature>
<feature type="binding site" evidence="3">
    <location>
        <position position="39"/>
    </location>
    <ligand>
        <name>Ca(2+)</name>
        <dbReference type="ChEBI" id="CHEBI:29108"/>
        <label>4</label>
    </ligand>
</feature>
<feature type="binding site" evidence="5">
    <location>
        <position position="105"/>
    </location>
    <ligand>
        <name>malonyl-CoA</name>
        <dbReference type="ChEBI" id="CHEBI:57384"/>
    </ligand>
</feature>
<organism evidence="1">
    <name type="scientific">uncultured bacterium</name>
    <dbReference type="NCBI Taxonomy" id="77133"/>
    <lineage>
        <taxon>Bacteria</taxon>
        <taxon>environmental samples</taxon>
    </lineage>
</organism>
<protein>
    <submittedName>
        <fullName evidence="1">AAC3-I</fullName>
    </submittedName>
</protein>
<evidence type="ECO:0007829" key="4">
    <source>
        <dbReference type="PDB" id="5F48"/>
    </source>
</evidence>
<name>A0ACD6B8R7_9BACT</name>
<feature type="binding site" evidence="5">
    <location>
        <position position="94"/>
    </location>
    <ligand>
        <name>CoA</name>
        <dbReference type="ChEBI" id="CHEBI:57287"/>
        <label>2</label>
    </ligand>
</feature>
<feature type="binding site" evidence="5">
    <location>
        <position position="140"/>
    </location>
    <ligand>
        <name>CoA</name>
        <dbReference type="ChEBI" id="CHEBI:57287"/>
        <label>2</label>
    </ligand>
</feature>
<feature type="binding site" evidence="6">
    <location>
        <position position="83"/>
    </location>
    <ligand>
        <name>Ca(2+)</name>
        <dbReference type="ChEBI" id="CHEBI:29108"/>
        <label>6</label>
    </ligand>
</feature>
<feature type="binding site" evidence="5">
    <location>
        <position position="102"/>
    </location>
    <ligand>
        <name>CoA</name>
        <dbReference type="ChEBI" id="CHEBI:57287"/>
        <label>2</label>
    </ligand>
</feature>
<feature type="binding site" evidence="4">
    <location>
        <position position="94"/>
    </location>
    <ligand>
        <name>CoA</name>
        <dbReference type="ChEBI" id="CHEBI:57287"/>
        <label>1</label>
    </ligand>
</feature>
<feature type="binding site" evidence="4">
    <location>
        <position position="104"/>
    </location>
    <ligand>
        <name>CoA</name>
        <dbReference type="ChEBI" id="CHEBI:57287"/>
        <label>1</label>
    </ligand>
</feature>
<feature type="binding site" evidence="5">
    <location>
        <position position="104"/>
    </location>
    <ligand>
        <name>CoA</name>
        <dbReference type="ChEBI" id="CHEBI:57287"/>
        <label>2</label>
    </ligand>
</feature>
<feature type="binding site" evidence="5">
    <location>
        <position position="102"/>
    </location>
    <ligand>
        <name>malonyl-CoA</name>
        <dbReference type="ChEBI" id="CHEBI:57384"/>
    </ligand>
</feature>
<keyword evidence="3 4" id="KW-0479">Metal-binding</keyword>
<feature type="binding site" evidence="4">
    <location>
        <position position="100"/>
    </location>
    <ligand>
        <name>CoA</name>
        <dbReference type="ChEBI" id="CHEBI:57287"/>
        <label>1</label>
    </ligand>
</feature>
<feature type="binding site" evidence="6">
    <location>
        <position position="20"/>
    </location>
    <ligand>
        <name>Ca(2+)</name>
        <dbReference type="ChEBI" id="CHEBI:29108"/>
        <label>1</label>
    </ligand>
</feature>
<feature type="binding site" evidence="5">
    <location>
        <position position="83"/>
    </location>
    <ligand>
        <name>Mg(2+)</name>
        <dbReference type="ChEBI" id="CHEBI:18420"/>
        <label>4</label>
    </ligand>
</feature>
<feature type="binding site" evidence="5">
    <location>
        <position position="92"/>
    </location>
    <ligand>
        <name>malonyl-CoA</name>
        <dbReference type="ChEBI" id="CHEBI:57384"/>
    </ligand>
</feature>
<reference evidence="2 3" key="2">
    <citation type="journal article" date="2017" name="ACS Infect. Dis.">
        <title>Structural and Functional Survey of Environmental Aminoglycoside Acetyltransferases Reveals Functionality of Resistance Enzymes.</title>
        <authorList>
            <person name="Xu Z."/>
            <person name="Stogios P.J."/>
            <person name="Quaile A.T."/>
            <person name="Forsberg K.J."/>
            <person name="Patel S."/>
            <person name="Skarina T."/>
            <person name="Houliston S."/>
            <person name="Arrowsmith C."/>
            <person name="Dantas G."/>
            <person name="Savchenko A."/>
        </authorList>
    </citation>
    <scope>X-RAY CRYSTALLOGRAPHY (1.50 ANGSTROMS) OF 1-157 IN COMPLEX WITH CA(2+); COA; MG(2+) AND MALONYL-COA</scope>
</reference>
<feature type="binding site" evidence="6">
    <location>
        <position position="44"/>
    </location>
    <ligand>
        <name>Ca(2+)</name>
        <dbReference type="ChEBI" id="CHEBI:29108"/>
        <label>6</label>
    </ligand>
</feature>
<proteinExistence type="evidence at protein level"/>
<feature type="binding site" evidence="3">
    <location>
        <position position="20"/>
    </location>
    <ligand>
        <name>Ca(2+)</name>
        <dbReference type="ChEBI" id="CHEBI:29108"/>
        <label>3</label>
    </ligand>
</feature>
<feature type="binding site" evidence="4">
    <location>
        <position position="101"/>
    </location>
    <ligand>
        <name>CoA</name>
        <dbReference type="ChEBI" id="CHEBI:57287"/>
        <label>1</label>
    </ligand>
</feature>
<feature type="binding site" evidence="5">
    <location>
        <position position="55"/>
    </location>
    <ligand>
        <name>Mg(2+)</name>
        <dbReference type="ChEBI" id="CHEBI:18420"/>
        <label>2</label>
    </ligand>
</feature>
<dbReference type="PDB" id="5F49">
    <property type="method" value="X-ray"/>
    <property type="resolution" value="2.15 A"/>
    <property type="chains" value="A/B/C/D=1-157"/>
</dbReference>
<feature type="binding site" evidence="4">
    <location>
        <position position="92"/>
    </location>
    <ligand>
        <name>CoA</name>
        <dbReference type="ChEBI" id="CHEBI:57287"/>
        <label>1</label>
    </ligand>
</feature>
<dbReference type="PDB" id="5F46">
    <property type="method" value="X-ray"/>
    <property type="resolution" value="1.85 A"/>
    <property type="chains" value="A/B=1-157"/>
</dbReference>
<evidence type="ECO:0007829" key="6">
    <source>
        <dbReference type="PDB" id="5U08"/>
    </source>
</evidence>